<dbReference type="Proteomes" id="UP000008915">
    <property type="component" value="Chromosome"/>
</dbReference>
<accession>E6SI01</accession>
<dbReference type="SUPFAM" id="SSF46785">
    <property type="entry name" value="Winged helix' DNA-binding domain"/>
    <property type="match status" value="1"/>
</dbReference>
<feature type="domain" description="HTH iclR-type" evidence="6">
    <location>
        <begin position="2"/>
        <end position="63"/>
    </location>
</feature>
<name>E6SI01_THEM7</name>
<dbReference type="OrthoDB" id="9791752at2"/>
<dbReference type="PANTHER" id="PTHR30136">
    <property type="entry name" value="HELIX-TURN-HELIX TRANSCRIPTIONAL REGULATOR, ICLR FAMILY"/>
    <property type="match status" value="1"/>
</dbReference>
<evidence type="ECO:0000256" key="4">
    <source>
        <dbReference type="ARBA" id="ARBA00058938"/>
    </source>
</evidence>
<keyword evidence="9" id="KW-1185">Reference proteome</keyword>
<dbReference type="Pfam" id="PF09339">
    <property type="entry name" value="HTH_IclR"/>
    <property type="match status" value="1"/>
</dbReference>
<dbReference type="PROSITE" id="PS51078">
    <property type="entry name" value="ICLR_ED"/>
    <property type="match status" value="1"/>
</dbReference>
<dbReference type="InterPro" id="IPR005471">
    <property type="entry name" value="Tscrpt_reg_IclR_N"/>
</dbReference>
<evidence type="ECO:0000313" key="9">
    <source>
        <dbReference type="Proteomes" id="UP000008915"/>
    </source>
</evidence>
<evidence type="ECO:0000259" key="7">
    <source>
        <dbReference type="PROSITE" id="PS51078"/>
    </source>
</evidence>
<dbReference type="Pfam" id="PF01614">
    <property type="entry name" value="IclR_C"/>
    <property type="match status" value="1"/>
</dbReference>
<dbReference type="InterPro" id="IPR036388">
    <property type="entry name" value="WH-like_DNA-bd_sf"/>
</dbReference>
<organism evidence="8 9">
    <name type="scientific">Thermaerobacter marianensis (strain ATCC 700841 / DSM 12885 / JCM 10246 / 7p75a)</name>
    <dbReference type="NCBI Taxonomy" id="644966"/>
    <lineage>
        <taxon>Bacteria</taxon>
        <taxon>Bacillati</taxon>
        <taxon>Bacillota</taxon>
        <taxon>Clostridia</taxon>
        <taxon>Eubacteriales</taxon>
        <taxon>Clostridiales Family XVII. Incertae Sedis</taxon>
        <taxon>Thermaerobacter</taxon>
    </lineage>
</organism>
<reference evidence="8 9" key="1">
    <citation type="journal article" date="2010" name="Stand. Genomic Sci.">
        <title>Complete genome sequence of Thermaerobacter marianensis type strain (7p75a).</title>
        <authorList>
            <person name="Han C."/>
            <person name="Gu W."/>
            <person name="Zhang X."/>
            <person name="Lapidus A."/>
            <person name="Nolan M."/>
            <person name="Copeland A."/>
            <person name="Lucas S."/>
            <person name="Del Rio T.G."/>
            <person name="Tice H."/>
            <person name="Cheng J.F."/>
            <person name="Tapia R."/>
            <person name="Goodwin L."/>
            <person name="Pitluck S."/>
            <person name="Pagani I."/>
            <person name="Ivanova N."/>
            <person name="Mavromatis K."/>
            <person name="Mikhailova N."/>
            <person name="Pati A."/>
            <person name="Chen A."/>
            <person name="Palaniappan K."/>
            <person name="Land M."/>
            <person name="Hauser L."/>
            <person name="Chang Y.J."/>
            <person name="Jeffries C.D."/>
            <person name="Schneider S."/>
            <person name="Rohde M."/>
            <person name="Goker M."/>
            <person name="Pukall R."/>
            <person name="Woyke T."/>
            <person name="Bristow J."/>
            <person name="Eisen J.A."/>
            <person name="Markowitz V."/>
            <person name="Hugenholtz P."/>
            <person name="Kyrpides N.C."/>
            <person name="Klenk H.P."/>
            <person name="Detter J.C."/>
        </authorList>
    </citation>
    <scope>NUCLEOTIDE SEQUENCE [LARGE SCALE GENOMIC DNA]</scope>
    <source>
        <strain evidence="9">ATCC 700841 / DSM 12885 / JCM 10246 / 7p75a</strain>
    </source>
</reference>
<dbReference type="KEGG" id="tmr:Tmar_1779"/>
<keyword evidence="1" id="KW-0805">Transcription regulation</keyword>
<evidence type="ECO:0000256" key="5">
    <source>
        <dbReference type="ARBA" id="ARBA00070406"/>
    </source>
</evidence>
<keyword evidence="2" id="KW-0238">DNA-binding</keyword>
<dbReference type="GO" id="GO:0003677">
    <property type="term" value="F:DNA binding"/>
    <property type="evidence" value="ECO:0007669"/>
    <property type="project" value="UniProtKB-KW"/>
</dbReference>
<comment type="function">
    <text evidence="4">May be an activator protein for the gylABX operon.</text>
</comment>
<dbReference type="InterPro" id="IPR029016">
    <property type="entry name" value="GAF-like_dom_sf"/>
</dbReference>
<sequence length="252" mass="28114">MLKTLARAGAVLDLFTREQPELGVTEIARRLGIPKSNAHALVHSLCKIGLLRRTPGNRYALGWKVFVLSQRLLQSTELRTEVLPVMQALVDRFGETVHLAALQEGHVVYVEKLEGTRAVRISVSAVGGELPPHSSGVGKVLLAYLPREQVRAIVDRQGLPPFTRRTITRWEELERELVAVRERGYAYDLEETLPELCCVAAPVRDHSGHVIAAMSISAPAHRFRRYRDTYTQAILQAARKASQNLGYIPNGR</sequence>
<dbReference type="PANTHER" id="PTHR30136:SF2">
    <property type="entry name" value="TRANSCRIPTIONAL REGULATOR ICLR"/>
    <property type="match status" value="1"/>
</dbReference>
<dbReference type="InterPro" id="IPR050707">
    <property type="entry name" value="HTH_MetabolicPath_Reg"/>
</dbReference>
<keyword evidence="3" id="KW-0804">Transcription</keyword>
<reference evidence="9" key="2">
    <citation type="journal article" date="2010" name="Stand. Genomic Sci.">
        <title>Complete genome sequence of Thermaerobacter marianensis type strain (7p75aT).</title>
        <authorList>
            <person name="Han C."/>
            <person name="Gu W."/>
            <person name="Zhang X."/>
            <person name="Lapidus A."/>
            <person name="Nolan M."/>
            <person name="Copeland A."/>
            <person name="Lucas S."/>
            <person name="Glavina Del Rio T."/>
            <person name="Tice H."/>
            <person name="Cheng J."/>
            <person name="Tapia R."/>
            <person name="Goodwin L."/>
            <person name="Pitluck S."/>
            <person name="Pagani I."/>
            <person name="Ivanova N."/>
            <person name="Mavromatis K."/>
            <person name="Mikhailova N."/>
            <person name="Pati A."/>
            <person name="Chen A."/>
            <person name="Palaniappan K."/>
            <person name="Land M."/>
            <person name="Hauser L."/>
            <person name="Chang Y."/>
            <person name="Jeffries C."/>
            <person name="Schneider S."/>
            <person name="Rohde M."/>
            <person name="Goker M."/>
            <person name="Pukall R."/>
            <person name="Woyke T."/>
            <person name="Bristow J."/>
            <person name="Eisen J."/>
            <person name="Markowitz V."/>
            <person name="Hugenholtz P."/>
            <person name="Kyrpides N."/>
            <person name="Klenk H."/>
            <person name="Detter J."/>
        </authorList>
    </citation>
    <scope>NUCLEOTIDE SEQUENCE [LARGE SCALE GENOMIC DNA]</scope>
    <source>
        <strain evidence="9">ATCC 700841 / DSM 12885 / JCM 10246 / 7p75a</strain>
    </source>
</reference>
<evidence type="ECO:0000256" key="3">
    <source>
        <dbReference type="ARBA" id="ARBA00023163"/>
    </source>
</evidence>
<dbReference type="STRING" id="644966.Tmar_1779"/>
<dbReference type="SUPFAM" id="SSF55781">
    <property type="entry name" value="GAF domain-like"/>
    <property type="match status" value="1"/>
</dbReference>
<evidence type="ECO:0000256" key="2">
    <source>
        <dbReference type="ARBA" id="ARBA00023125"/>
    </source>
</evidence>
<evidence type="ECO:0000259" key="6">
    <source>
        <dbReference type="PROSITE" id="PS51077"/>
    </source>
</evidence>
<dbReference type="Gene3D" id="3.30.450.40">
    <property type="match status" value="1"/>
</dbReference>
<dbReference type="eggNOG" id="COG1414">
    <property type="taxonomic scope" value="Bacteria"/>
</dbReference>
<dbReference type="AlphaFoldDB" id="E6SI01"/>
<dbReference type="SMART" id="SM00346">
    <property type="entry name" value="HTH_ICLR"/>
    <property type="match status" value="1"/>
</dbReference>
<dbReference type="RefSeq" id="WP_013496182.1">
    <property type="nucleotide sequence ID" value="NC_014831.1"/>
</dbReference>
<dbReference type="GO" id="GO:0045892">
    <property type="term" value="P:negative regulation of DNA-templated transcription"/>
    <property type="evidence" value="ECO:0007669"/>
    <property type="project" value="TreeGrafter"/>
</dbReference>
<dbReference type="PROSITE" id="PS51077">
    <property type="entry name" value="HTH_ICLR"/>
    <property type="match status" value="1"/>
</dbReference>
<feature type="domain" description="IclR-ED" evidence="7">
    <location>
        <begin position="64"/>
        <end position="247"/>
    </location>
</feature>
<dbReference type="EMBL" id="CP002344">
    <property type="protein sequence ID" value="ADU51881.1"/>
    <property type="molecule type" value="Genomic_DNA"/>
</dbReference>
<dbReference type="GO" id="GO:0003700">
    <property type="term" value="F:DNA-binding transcription factor activity"/>
    <property type="evidence" value="ECO:0007669"/>
    <property type="project" value="TreeGrafter"/>
</dbReference>
<protein>
    <recommendedName>
        <fullName evidence="5">Glycerol operon regulatory protein</fullName>
    </recommendedName>
</protein>
<dbReference type="FunFam" id="1.10.10.10:FF:000056">
    <property type="entry name" value="IclR family transcriptional regulator"/>
    <property type="match status" value="1"/>
</dbReference>
<dbReference type="Gene3D" id="1.10.10.10">
    <property type="entry name" value="Winged helix-like DNA-binding domain superfamily/Winged helix DNA-binding domain"/>
    <property type="match status" value="1"/>
</dbReference>
<dbReference type="InterPro" id="IPR014757">
    <property type="entry name" value="Tscrpt_reg_IclR_C"/>
</dbReference>
<proteinExistence type="predicted"/>
<dbReference type="InterPro" id="IPR036390">
    <property type="entry name" value="WH_DNA-bd_sf"/>
</dbReference>
<evidence type="ECO:0000256" key="1">
    <source>
        <dbReference type="ARBA" id="ARBA00023015"/>
    </source>
</evidence>
<dbReference type="HOGENOM" id="CLU_062618_7_1_9"/>
<gene>
    <name evidence="8" type="ordered locus">Tmar_1779</name>
</gene>
<evidence type="ECO:0000313" key="8">
    <source>
        <dbReference type="EMBL" id="ADU51881.1"/>
    </source>
</evidence>